<dbReference type="Proteomes" id="UP000053791">
    <property type="component" value="Unassembled WGS sequence"/>
</dbReference>
<gene>
    <name evidence="2" type="ORF">AVO45_10060</name>
</gene>
<proteinExistence type="predicted"/>
<organism evidence="2 3">
    <name type="scientific">Ruegeria marisrubri</name>
    <dbReference type="NCBI Taxonomy" id="1685379"/>
    <lineage>
        <taxon>Bacteria</taxon>
        <taxon>Pseudomonadati</taxon>
        <taxon>Pseudomonadota</taxon>
        <taxon>Alphaproteobacteria</taxon>
        <taxon>Rhodobacterales</taxon>
        <taxon>Roseobacteraceae</taxon>
        <taxon>Ruegeria</taxon>
    </lineage>
</organism>
<keyword evidence="1" id="KW-0812">Transmembrane</keyword>
<dbReference type="STRING" id="1685379.AVO45_10060"/>
<keyword evidence="3" id="KW-1185">Reference proteome</keyword>
<name>A0A0X3TUU8_9RHOB</name>
<accession>A0A0X3TUU8</accession>
<dbReference type="EMBL" id="LQBQ01000034">
    <property type="protein sequence ID" value="KUJ77040.1"/>
    <property type="molecule type" value="Genomic_DNA"/>
</dbReference>
<reference evidence="3" key="1">
    <citation type="submission" date="2015-12" db="EMBL/GenBank/DDBJ databases">
        <authorList>
            <person name="Zhang G."/>
            <person name="Stingl U."/>
        </authorList>
    </citation>
    <scope>NUCLEOTIDE SEQUENCE [LARGE SCALE GENOMIC DNA]</scope>
    <source>
        <strain evidence="3">ZGT118</strain>
    </source>
</reference>
<dbReference type="AlphaFoldDB" id="A0A0X3TUU8"/>
<keyword evidence="1" id="KW-1133">Transmembrane helix</keyword>
<dbReference type="InterPro" id="IPR018919">
    <property type="entry name" value="DUF2484"/>
</dbReference>
<dbReference type="OrthoDB" id="7869914at2"/>
<protein>
    <submittedName>
        <fullName evidence="2">UDP-N-acetylmuramate--alanine ligase</fullName>
    </submittedName>
</protein>
<sequence>MSLALAIGWVFAATFVAFLPMRRQYVPGMVLLLAAPVLIGFLGYQHGWFAAAGALAAFVSMFRNPLLYFWRKWRGAQESGGRQ</sequence>
<comment type="caution">
    <text evidence="2">The sequence shown here is derived from an EMBL/GenBank/DDBJ whole genome shotgun (WGS) entry which is preliminary data.</text>
</comment>
<evidence type="ECO:0000313" key="3">
    <source>
        <dbReference type="Proteomes" id="UP000053791"/>
    </source>
</evidence>
<keyword evidence="1" id="KW-0472">Membrane</keyword>
<evidence type="ECO:0000256" key="1">
    <source>
        <dbReference type="SAM" id="Phobius"/>
    </source>
</evidence>
<evidence type="ECO:0000313" key="2">
    <source>
        <dbReference type="EMBL" id="KUJ77040.1"/>
    </source>
</evidence>
<dbReference type="Pfam" id="PF10658">
    <property type="entry name" value="DUF2484"/>
    <property type="match status" value="1"/>
</dbReference>
<dbReference type="GO" id="GO:0016874">
    <property type="term" value="F:ligase activity"/>
    <property type="evidence" value="ECO:0007669"/>
    <property type="project" value="UniProtKB-KW"/>
</dbReference>
<keyword evidence="2" id="KW-0436">Ligase</keyword>
<feature type="transmembrane region" description="Helical" evidence="1">
    <location>
        <begin position="44"/>
        <end position="62"/>
    </location>
</feature>